<protein>
    <recommendedName>
        <fullName evidence="5">Telomere length regulation protein TEL2 homolog</fullName>
    </recommendedName>
</protein>
<comment type="similarity">
    <text evidence="4">Belongs to the TEL2 family.</text>
</comment>
<evidence type="ECO:0000256" key="5">
    <source>
        <dbReference type="ARBA" id="ARBA00018231"/>
    </source>
</evidence>
<name>A0A674PLD4_TAKRU</name>
<keyword evidence="6" id="KW-0963">Cytoplasm</keyword>
<evidence type="ECO:0000256" key="4">
    <source>
        <dbReference type="ARBA" id="ARBA00006133"/>
    </source>
</evidence>
<feature type="compositionally biased region" description="Acidic residues" evidence="9">
    <location>
        <begin position="438"/>
        <end position="461"/>
    </location>
</feature>
<evidence type="ECO:0000256" key="2">
    <source>
        <dbReference type="ARBA" id="ARBA00004370"/>
    </source>
</evidence>
<keyword evidence="8" id="KW-0539">Nucleus</keyword>
<evidence type="ECO:0000256" key="9">
    <source>
        <dbReference type="SAM" id="MobiDB-lite"/>
    </source>
</evidence>
<dbReference type="Pfam" id="PF25320">
    <property type="entry name" value="TELO2_ARM"/>
    <property type="match status" value="1"/>
</dbReference>
<accession>A0A674PLD4</accession>
<dbReference type="AlphaFoldDB" id="A0A674PLD4"/>
<dbReference type="InterPro" id="IPR051970">
    <property type="entry name" value="TEL2_Regulation"/>
</dbReference>
<feature type="region of interest" description="Disordered" evidence="9">
    <location>
        <begin position="433"/>
        <end position="466"/>
    </location>
</feature>
<reference evidence="12 13" key="1">
    <citation type="journal article" date="2011" name="Genome Biol. Evol.">
        <title>Integration of the genetic map and genome assembly of fugu facilitates insights into distinct features of genome evolution in teleosts and mammals.</title>
        <authorList>
            <person name="Kai W."/>
            <person name="Kikuchi K."/>
            <person name="Tohari S."/>
            <person name="Chew A.K."/>
            <person name="Tay A."/>
            <person name="Fujiwara A."/>
            <person name="Hosoya S."/>
            <person name="Suetake H."/>
            <person name="Naruse K."/>
            <person name="Brenner S."/>
            <person name="Suzuki Y."/>
            <person name="Venkatesh B."/>
        </authorList>
    </citation>
    <scope>NUCLEOTIDE SEQUENCE [LARGE SCALE GENOMIC DNA]</scope>
</reference>
<evidence type="ECO:0000256" key="8">
    <source>
        <dbReference type="ARBA" id="ARBA00023242"/>
    </source>
</evidence>
<evidence type="ECO:0000259" key="10">
    <source>
        <dbReference type="Pfam" id="PF10193"/>
    </source>
</evidence>
<comment type="subcellular location">
    <subcellularLocation>
        <location evidence="3">Cytoplasm</location>
    </subcellularLocation>
    <subcellularLocation>
        <location evidence="2">Membrane</location>
    </subcellularLocation>
    <subcellularLocation>
        <location evidence="1">Nucleus</location>
    </subcellularLocation>
</comment>
<dbReference type="GO" id="GO:0005634">
    <property type="term" value="C:nucleus"/>
    <property type="evidence" value="ECO:0007669"/>
    <property type="project" value="UniProtKB-SubCell"/>
</dbReference>
<dbReference type="GO" id="GO:0051879">
    <property type="term" value="F:Hsp90 protein binding"/>
    <property type="evidence" value="ECO:0007669"/>
    <property type="project" value="TreeGrafter"/>
</dbReference>
<evidence type="ECO:0000256" key="6">
    <source>
        <dbReference type="ARBA" id="ARBA00022490"/>
    </source>
</evidence>
<dbReference type="GeneTree" id="ENSGT00390000006698"/>
<dbReference type="PANTHER" id="PTHR15830">
    <property type="entry name" value="TELOMERE LENGTH REGULATION PROTEIN TEL2 FAMILY MEMBER"/>
    <property type="match status" value="1"/>
</dbReference>
<dbReference type="FunFam" id="1.25.40.720:FF:000003">
    <property type="entry name" value="Telomere length regulation protein TEL2 homolog"/>
    <property type="match status" value="1"/>
</dbReference>
<dbReference type="Proteomes" id="UP000005226">
    <property type="component" value="Chromosome 1"/>
</dbReference>
<evidence type="ECO:0000256" key="3">
    <source>
        <dbReference type="ARBA" id="ARBA00004496"/>
    </source>
</evidence>
<dbReference type="InterPro" id="IPR038528">
    <property type="entry name" value="TEL2_C_sf"/>
</dbReference>
<dbReference type="GO" id="GO:0016020">
    <property type="term" value="C:membrane"/>
    <property type="evidence" value="ECO:0007669"/>
    <property type="project" value="UniProtKB-SubCell"/>
</dbReference>
<dbReference type="GO" id="GO:0051083">
    <property type="term" value="P:'de novo' cotranslational protein folding"/>
    <property type="evidence" value="ECO:0007669"/>
    <property type="project" value="TreeGrafter"/>
</dbReference>
<proteinExistence type="inferred from homology"/>
<evidence type="ECO:0000313" key="13">
    <source>
        <dbReference type="Proteomes" id="UP000005226"/>
    </source>
</evidence>
<gene>
    <name evidence="12" type="primary">telo2</name>
</gene>
<feature type="domain" description="Telomere length regulation protein conserved" evidence="10">
    <location>
        <begin position="468"/>
        <end position="576"/>
    </location>
</feature>
<dbReference type="GO" id="GO:0042162">
    <property type="term" value="F:telomeric DNA binding"/>
    <property type="evidence" value="ECO:0007669"/>
    <property type="project" value="TreeGrafter"/>
</dbReference>
<dbReference type="Pfam" id="PF10193">
    <property type="entry name" value="Telomere_reg-2"/>
    <property type="match status" value="1"/>
</dbReference>
<reference evidence="12" key="3">
    <citation type="submission" date="2025-09" db="UniProtKB">
        <authorList>
            <consortium name="Ensembl"/>
        </authorList>
    </citation>
    <scope>IDENTIFICATION</scope>
</reference>
<dbReference type="PANTHER" id="PTHR15830:SF10">
    <property type="entry name" value="TELOMERE LENGTH REGULATION PROTEIN TEL2 HOMOLOG"/>
    <property type="match status" value="1"/>
</dbReference>
<dbReference type="GO" id="GO:0005829">
    <property type="term" value="C:cytosol"/>
    <property type="evidence" value="ECO:0007669"/>
    <property type="project" value="TreeGrafter"/>
</dbReference>
<reference evidence="12" key="2">
    <citation type="submission" date="2025-08" db="UniProtKB">
        <authorList>
            <consortium name="Ensembl"/>
        </authorList>
    </citation>
    <scope>IDENTIFICATION</scope>
</reference>
<evidence type="ECO:0000256" key="1">
    <source>
        <dbReference type="ARBA" id="ARBA00004123"/>
    </source>
</evidence>
<keyword evidence="13" id="KW-1185">Reference proteome</keyword>
<feature type="domain" description="TELO2 ARM repeat" evidence="11">
    <location>
        <begin position="320"/>
        <end position="411"/>
    </location>
</feature>
<evidence type="ECO:0000313" key="12">
    <source>
        <dbReference type="Ensembl" id="ENSTRUP00000086433.1"/>
    </source>
</evidence>
<evidence type="ECO:0000256" key="7">
    <source>
        <dbReference type="ARBA" id="ARBA00023136"/>
    </source>
</evidence>
<sequence>TEPSLIRSVVAQCLRTLTTSAENKDVITALQTLQSYLDEGSDSRIPSVQRAEFRRVHFTRTLRFLVSNIQADWVHSLKAQQRKELWDGLFLKGPADQTLLVLMEGIGELRSVGSDERHLYITVYFLIIFLIPPFTGPSDSPQLRETLQGRIVGLPDLLANKLQLNNKPLFLPQQYYPLLATEILSALENVCQALRNGTDCSLTFVAQVLGKVCVQGQSGEFWHSVTMAPRLSIHTRSDMVWQRVCWKLLQDVPQRCMESVLTGLVQSVSRPDILGRIIGNIVLTNKKAQFVITHKLLLLQYKYETRVLRVLLGYLAADRERRPLLIQVLRAVSQAWANPSAVKHTPIEQQLYVSKALLLSVNLFELYLFFCSDLLQCMLGGMQSHLDSSVVRIRHMGMVVGECLSSRMDISETKLKFEYDQDDETRELLSLMTAHSDDESDPEPVSSDDELTPYDMSDDQEMSAASPPRYLRDCLETLISSEDPMRVELSLIAAEDLVRKNVFAAREISVELTKVLLHMENKYNLNNFLVLRQATMVALTVIDCIPVTQYLTTEFYSLNYSLRQRLDMLEVLVFAARELSSPVSEKRDPSVGVAATGSSGLSPYVNDKPVDWRQEVEKRIQSKTRRLRKGVTQPAPEATPNRYAPVAGHFFFPLLRNYDRPQVTFDLLGSDHLVLGRLIHTLGVFMHLAVNAPVATQMGRALLDFVWSVRYHVDQTVRRGVLFAVCSLLMSVNSQNLLADFGDQLFETRSWLADVAEADPDGDCRDLAVQSLVLLDKSLKKQLQN</sequence>
<dbReference type="InterPro" id="IPR019337">
    <property type="entry name" value="Telomere_length_regulation_dom"/>
</dbReference>
<organism evidence="12 13">
    <name type="scientific">Takifugu rubripes</name>
    <name type="common">Japanese pufferfish</name>
    <name type="synonym">Fugu rubripes</name>
    <dbReference type="NCBI Taxonomy" id="31033"/>
    <lineage>
        <taxon>Eukaryota</taxon>
        <taxon>Metazoa</taxon>
        <taxon>Chordata</taxon>
        <taxon>Craniata</taxon>
        <taxon>Vertebrata</taxon>
        <taxon>Euteleostomi</taxon>
        <taxon>Actinopterygii</taxon>
        <taxon>Neopterygii</taxon>
        <taxon>Teleostei</taxon>
        <taxon>Neoteleostei</taxon>
        <taxon>Acanthomorphata</taxon>
        <taxon>Eupercaria</taxon>
        <taxon>Tetraodontiformes</taxon>
        <taxon>Tetradontoidea</taxon>
        <taxon>Tetraodontidae</taxon>
        <taxon>Takifugu</taxon>
    </lineage>
</organism>
<dbReference type="Ensembl" id="ENSTRUT00000083496.1">
    <property type="protein sequence ID" value="ENSTRUP00000086433.1"/>
    <property type="gene ID" value="ENSTRUG00000014963.3"/>
</dbReference>
<evidence type="ECO:0000259" key="11">
    <source>
        <dbReference type="Pfam" id="PF25320"/>
    </source>
</evidence>
<dbReference type="InterPro" id="IPR057348">
    <property type="entry name" value="TELO2_ARM"/>
</dbReference>
<keyword evidence="7" id="KW-0472">Membrane</keyword>
<dbReference type="FunFam" id="1.25.40.720:FF:000001">
    <property type="entry name" value="Telomere length regulation protein TEL2"/>
    <property type="match status" value="1"/>
</dbReference>
<dbReference type="Gene3D" id="1.25.40.720">
    <property type="entry name" value="Telomere length regulation protein 2, C-terminal domain"/>
    <property type="match status" value="2"/>
</dbReference>